<dbReference type="InterPro" id="IPR021607">
    <property type="entry name" value="DUF3224"/>
</dbReference>
<organism evidence="1 2">
    <name type="scientific">Prauserella oleivorans</name>
    <dbReference type="NCBI Taxonomy" id="1478153"/>
    <lineage>
        <taxon>Bacteria</taxon>
        <taxon>Bacillati</taxon>
        <taxon>Actinomycetota</taxon>
        <taxon>Actinomycetes</taxon>
        <taxon>Pseudonocardiales</taxon>
        <taxon>Pseudonocardiaceae</taxon>
        <taxon>Prauserella</taxon>
    </lineage>
</organism>
<protein>
    <submittedName>
        <fullName evidence="1">DUF3224 domain-containing protein</fullName>
    </submittedName>
</protein>
<sequence>MTDNTYTMRSWDEHVVAGPENGPRYAHVHATFAYSGVIEGRSTCDYLLYYPGEGYDGGGQLAPGFERIEGSVEGRKGSFVIRHDVGYGPDGISDTWSVVPGSGTGELSGLTGAGTATGSTETIAYTFDHRFA</sequence>
<proteinExistence type="predicted"/>
<dbReference type="Gene3D" id="2.40.350.10">
    <property type="entry name" value="SO1590-like"/>
    <property type="match status" value="1"/>
</dbReference>
<dbReference type="EMBL" id="JBHUOF010000034">
    <property type="protein sequence ID" value="MFD2801636.1"/>
    <property type="molecule type" value="Genomic_DNA"/>
</dbReference>
<keyword evidence="2" id="KW-1185">Reference proteome</keyword>
<gene>
    <name evidence="1" type="ORF">ACFS2C_19790</name>
</gene>
<dbReference type="RefSeq" id="WP_377393361.1">
    <property type="nucleotide sequence ID" value="NZ_JBHSAN010000035.1"/>
</dbReference>
<dbReference type="InterPro" id="IPR023159">
    <property type="entry name" value="SO1590-like_sf"/>
</dbReference>
<evidence type="ECO:0000313" key="2">
    <source>
        <dbReference type="Proteomes" id="UP001597478"/>
    </source>
</evidence>
<dbReference type="Proteomes" id="UP001597478">
    <property type="component" value="Unassembled WGS sequence"/>
</dbReference>
<dbReference type="Pfam" id="PF11528">
    <property type="entry name" value="DUF3224"/>
    <property type="match status" value="1"/>
</dbReference>
<comment type="caution">
    <text evidence="1">The sequence shown here is derived from an EMBL/GenBank/DDBJ whole genome shotgun (WGS) entry which is preliminary data.</text>
</comment>
<evidence type="ECO:0000313" key="1">
    <source>
        <dbReference type="EMBL" id="MFD2801636.1"/>
    </source>
</evidence>
<dbReference type="SUPFAM" id="SSF159238">
    <property type="entry name" value="SO1590-like"/>
    <property type="match status" value="1"/>
</dbReference>
<reference evidence="2" key="1">
    <citation type="journal article" date="2019" name="Int. J. Syst. Evol. Microbiol.">
        <title>The Global Catalogue of Microorganisms (GCM) 10K type strain sequencing project: providing services to taxonomists for standard genome sequencing and annotation.</title>
        <authorList>
            <consortium name="The Broad Institute Genomics Platform"/>
            <consortium name="The Broad Institute Genome Sequencing Center for Infectious Disease"/>
            <person name="Wu L."/>
            <person name="Ma J."/>
        </authorList>
    </citation>
    <scope>NUCLEOTIDE SEQUENCE [LARGE SCALE GENOMIC DNA]</scope>
    <source>
        <strain evidence="2">IBRC-M 10906</strain>
    </source>
</reference>
<name>A0ABW5WEP0_9PSEU</name>
<accession>A0ABW5WEP0</accession>